<dbReference type="GeneID" id="7823773"/>
<sequence>MKQQEIINKQQKLVLKIKKTSQIYKDRRRKNTSRIQKKKKRKSNKKLINQLNEFQTNQTAITKVQVSNLRVSCNFIKQKLCQMHLYHQQNCHFLKYEIINKYKKMNQIKKDRTKKIQVQQKKKKKQIKLNKTLINNQKSQLYCFKFIFKMKQSNTIENKQTAFTQDKVSNLTNQCILLKQNLNLTHLKHQFYCFFLNIEEKIYYQLFIYLEGENEKKV</sequence>
<accession>Q23MH8</accession>
<dbReference type="HOGENOM" id="CLU_117907_1_0_1"/>
<dbReference type="Proteomes" id="UP000009168">
    <property type="component" value="Unassembled WGS sequence"/>
</dbReference>
<evidence type="ECO:0000256" key="1">
    <source>
        <dbReference type="SAM" id="MobiDB-lite"/>
    </source>
</evidence>
<dbReference type="AlphaFoldDB" id="Q23MH8"/>
<evidence type="ECO:0000313" key="3">
    <source>
        <dbReference type="Proteomes" id="UP000009168"/>
    </source>
</evidence>
<feature type="region of interest" description="Disordered" evidence="1">
    <location>
        <begin position="24"/>
        <end position="44"/>
    </location>
</feature>
<dbReference type="EMBL" id="GG662661">
    <property type="protein sequence ID" value="EAR97661.2"/>
    <property type="molecule type" value="Genomic_DNA"/>
</dbReference>
<feature type="compositionally biased region" description="Basic residues" evidence="1">
    <location>
        <begin position="26"/>
        <end position="44"/>
    </location>
</feature>
<reference evidence="3" key="1">
    <citation type="journal article" date="2006" name="PLoS Biol.">
        <title>Macronuclear genome sequence of the ciliate Tetrahymena thermophila, a model eukaryote.</title>
        <authorList>
            <person name="Eisen J.A."/>
            <person name="Coyne R.S."/>
            <person name="Wu M."/>
            <person name="Wu D."/>
            <person name="Thiagarajan M."/>
            <person name="Wortman J.R."/>
            <person name="Badger J.H."/>
            <person name="Ren Q."/>
            <person name="Amedeo P."/>
            <person name="Jones K.M."/>
            <person name="Tallon L.J."/>
            <person name="Delcher A.L."/>
            <person name="Salzberg S.L."/>
            <person name="Silva J.C."/>
            <person name="Haas B.J."/>
            <person name="Majoros W.H."/>
            <person name="Farzad M."/>
            <person name="Carlton J.M."/>
            <person name="Smith R.K. Jr."/>
            <person name="Garg J."/>
            <person name="Pearlman R.E."/>
            <person name="Karrer K.M."/>
            <person name="Sun L."/>
            <person name="Manning G."/>
            <person name="Elde N.C."/>
            <person name="Turkewitz A.P."/>
            <person name="Asai D.J."/>
            <person name="Wilkes D.E."/>
            <person name="Wang Y."/>
            <person name="Cai H."/>
            <person name="Collins K."/>
            <person name="Stewart B.A."/>
            <person name="Lee S.R."/>
            <person name="Wilamowska K."/>
            <person name="Weinberg Z."/>
            <person name="Ruzzo W.L."/>
            <person name="Wloga D."/>
            <person name="Gaertig J."/>
            <person name="Frankel J."/>
            <person name="Tsao C.-C."/>
            <person name="Gorovsky M.A."/>
            <person name="Keeling P.J."/>
            <person name="Waller R.F."/>
            <person name="Patron N.J."/>
            <person name="Cherry J.M."/>
            <person name="Stover N.A."/>
            <person name="Krieger C.J."/>
            <person name="del Toro C."/>
            <person name="Ryder H.F."/>
            <person name="Williamson S.C."/>
            <person name="Barbeau R.A."/>
            <person name="Hamilton E.P."/>
            <person name="Orias E."/>
        </authorList>
    </citation>
    <scope>NUCLEOTIDE SEQUENCE [LARGE SCALE GENOMIC DNA]</scope>
    <source>
        <strain evidence="3">SB210</strain>
    </source>
</reference>
<dbReference type="RefSeq" id="XP_001017906.2">
    <property type="nucleotide sequence ID" value="XM_001017906.2"/>
</dbReference>
<organism evidence="2 3">
    <name type="scientific">Tetrahymena thermophila (strain SB210)</name>
    <dbReference type="NCBI Taxonomy" id="312017"/>
    <lineage>
        <taxon>Eukaryota</taxon>
        <taxon>Sar</taxon>
        <taxon>Alveolata</taxon>
        <taxon>Ciliophora</taxon>
        <taxon>Intramacronucleata</taxon>
        <taxon>Oligohymenophorea</taxon>
        <taxon>Hymenostomatida</taxon>
        <taxon>Tetrahymenina</taxon>
        <taxon>Tetrahymenidae</taxon>
        <taxon>Tetrahymena</taxon>
    </lineage>
</organism>
<protein>
    <submittedName>
        <fullName evidence="2">Uncharacterized protein</fullName>
    </submittedName>
</protein>
<dbReference type="InParanoid" id="Q23MH8"/>
<proteinExistence type="predicted"/>
<dbReference type="KEGG" id="tet:TTHERM_00618830"/>
<evidence type="ECO:0000313" key="2">
    <source>
        <dbReference type="EMBL" id="EAR97661.2"/>
    </source>
</evidence>
<gene>
    <name evidence="2" type="ORF">TTHERM_00618830</name>
</gene>
<name>Q23MH8_TETTS</name>
<keyword evidence="3" id="KW-1185">Reference proteome</keyword>